<gene>
    <name evidence="1" type="ORF">LMG32879_001012</name>
</gene>
<protein>
    <submittedName>
        <fullName evidence="1">Uncharacterized protein</fullName>
    </submittedName>
</protein>
<dbReference type="EMBL" id="CATKSH010000004">
    <property type="protein sequence ID" value="CAI9120182.1"/>
    <property type="molecule type" value="Genomic_DNA"/>
</dbReference>
<dbReference type="RefSeq" id="WP_289843489.1">
    <property type="nucleotide sequence ID" value="NZ_CATKSH010000004.1"/>
</dbReference>
<sequence>MNEMGSHRMAAMQDRQEDYLKLACSFRLHVGRSASHSLHSEADII</sequence>
<comment type="caution">
    <text evidence="1">The sequence shown here is derived from an EMBL/GenBank/DDBJ whole genome shotgun (WGS) entry which is preliminary data.</text>
</comment>
<evidence type="ECO:0000313" key="1">
    <source>
        <dbReference type="EMBL" id="CAI9120182.1"/>
    </source>
</evidence>
<dbReference type="AlphaFoldDB" id="A0AA35UFH9"/>
<keyword evidence="2" id="KW-1185">Reference proteome</keyword>
<evidence type="ECO:0000313" key="2">
    <source>
        <dbReference type="Proteomes" id="UP001176960"/>
    </source>
</evidence>
<organism evidence="1 2">
    <name type="scientific">Brytella acorum</name>
    <dbReference type="NCBI Taxonomy" id="2959299"/>
    <lineage>
        <taxon>Bacteria</taxon>
        <taxon>Pseudomonadati</taxon>
        <taxon>Pseudomonadota</taxon>
        <taxon>Alphaproteobacteria</taxon>
        <taxon>Acetobacterales</taxon>
        <taxon>Acetobacteraceae</taxon>
        <taxon>Brytella</taxon>
    </lineage>
</organism>
<dbReference type="Proteomes" id="UP001176960">
    <property type="component" value="Unassembled WGS sequence"/>
</dbReference>
<name>A0AA35UFH9_9PROT</name>
<reference evidence="1" key="1">
    <citation type="submission" date="2023-03" db="EMBL/GenBank/DDBJ databases">
        <authorList>
            <person name="Cleenwerck I."/>
        </authorList>
    </citation>
    <scope>NUCLEOTIDE SEQUENCE</scope>
    <source>
        <strain evidence="1">LMG 32879</strain>
    </source>
</reference>
<proteinExistence type="predicted"/>
<accession>A0AA35UFH9</accession>